<dbReference type="Proteomes" id="UP001418222">
    <property type="component" value="Unassembled WGS sequence"/>
</dbReference>
<protein>
    <submittedName>
        <fullName evidence="2">Uncharacterized protein</fullName>
    </submittedName>
</protein>
<feature type="compositionally biased region" description="Polar residues" evidence="1">
    <location>
        <begin position="34"/>
        <end position="46"/>
    </location>
</feature>
<keyword evidence="3" id="KW-1185">Reference proteome</keyword>
<evidence type="ECO:0000313" key="3">
    <source>
        <dbReference type="Proteomes" id="UP001418222"/>
    </source>
</evidence>
<dbReference type="AlphaFoldDB" id="A0AAP0FYL9"/>
<evidence type="ECO:0000256" key="1">
    <source>
        <dbReference type="SAM" id="MobiDB-lite"/>
    </source>
</evidence>
<feature type="region of interest" description="Disordered" evidence="1">
    <location>
        <begin position="30"/>
        <end position="79"/>
    </location>
</feature>
<accession>A0AAP0FYL9</accession>
<dbReference type="EMBL" id="JBBWWQ010000016">
    <property type="protein sequence ID" value="KAK8925875.1"/>
    <property type="molecule type" value="Genomic_DNA"/>
</dbReference>
<sequence length="116" mass="11341">MAELHSSGNAAVVPAAGIPTSAKSTITAAGPSIAASSSDAVNSGSTVPAPYVDPAAGRPASFSYEDSATPVGSVSAAAPSDISEYSIDSAFDVLDADPVPVPAQSPASTEEDDPDY</sequence>
<organism evidence="2 3">
    <name type="scientific">Platanthera zijinensis</name>
    <dbReference type="NCBI Taxonomy" id="2320716"/>
    <lineage>
        <taxon>Eukaryota</taxon>
        <taxon>Viridiplantae</taxon>
        <taxon>Streptophyta</taxon>
        <taxon>Embryophyta</taxon>
        <taxon>Tracheophyta</taxon>
        <taxon>Spermatophyta</taxon>
        <taxon>Magnoliopsida</taxon>
        <taxon>Liliopsida</taxon>
        <taxon>Asparagales</taxon>
        <taxon>Orchidaceae</taxon>
        <taxon>Orchidoideae</taxon>
        <taxon>Orchideae</taxon>
        <taxon>Orchidinae</taxon>
        <taxon>Platanthera</taxon>
    </lineage>
</organism>
<comment type="caution">
    <text evidence="2">The sequence shown here is derived from an EMBL/GenBank/DDBJ whole genome shotgun (WGS) entry which is preliminary data.</text>
</comment>
<evidence type="ECO:0000313" key="2">
    <source>
        <dbReference type="EMBL" id="KAK8925875.1"/>
    </source>
</evidence>
<proteinExistence type="predicted"/>
<gene>
    <name evidence="2" type="ORF">KSP39_PZI018345</name>
</gene>
<name>A0AAP0FYL9_9ASPA</name>
<reference evidence="2 3" key="1">
    <citation type="journal article" date="2022" name="Nat. Plants">
        <title>Genomes of leafy and leafless Platanthera orchids illuminate the evolution of mycoheterotrophy.</title>
        <authorList>
            <person name="Li M.H."/>
            <person name="Liu K.W."/>
            <person name="Li Z."/>
            <person name="Lu H.C."/>
            <person name="Ye Q.L."/>
            <person name="Zhang D."/>
            <person name="Wang J.Y."/>
            <person name="Li Y.F."/>
            <person name="Zhong Z.M."/>
            <person name="Liu X."/>
            <person name="Yu X."/>
            <person name="Liu D.K."/>
            <person name="Tu X.D."/>
            <person name="Liu B."/>
            <person name="Hao Y."/>
            <person name="Liao X.Y."/>
            <person name="Jiang Y.T."/>
            <person name="Sun W.H."/>
            <person name="Chen J."/>
            <person name="Chen Y.Q."/>
            <person name="Ai Y."/>
            <person name="Zhai J.W."/>
            <person name="Wu S.S."/>
            <person name="Zhou Z."/>
            <person name="Hsiao Y.Y."/>
            <person name="Wu W.L."/>
            <person name="Chen Y.Y."/>
            <person name="Lin Y.F."/>
            <person name="Hsu J.L."/>
            <person name="Li C.Y."/>
            <person name="Wang Z.W."/>
            <person name="Zhao X."/>
            <person name="Zhong W.Y."/>
            <person name="Ma X.K."/>
            <person name="Ma L."/>
            <person name="Huang J."/>
            <person name="Chen G.Z."/>
            <person name="Huang M.Z."/>
            <person name="Huang L."/>
            <person name="Peng D.H."/>
            <person name="Luo Y.B."/>
            <person name="Zou S.Q."/>
            <person name="Chen S.P."/>
            <person name="Lan S."/>
            <person name="Tsai W.C."/>
            <person name="Van de Peer Y."/>
            <person name="Liu Z.J."/>
        </authorList>
    </citation>
    <scope>NUCLEOTIDE SEQUENCE [LARGE SCALE GENOMIC DNA]</scope>
    <source>
        <strain evidence="2">Lor287</strain>
    </source>
</reference>
<feature type="region of interest" description="Disordered" evidence="1">
    <location>
        <begin position="94"/>
        <end position="116"/>
    </location>
</feature>